<evidence type="ECO:0000313" key="3">
    <source>
        <dbReference type="Proteomes" id="UP000265962"/>
    </source>
</evidence>
<accession>A0A375I3H9</accession>
<keyword evidence="1" id="KW-1133">Transmembrane helix</keyword>
<dbReference type="AlphaFoldDB" id="A0A375I3H9"/>
<evidence type="ECO:0000313" key="2">
    <source>
        <dbReference type="EMBL" id="SPF67957.1"/>
    </source>
</evidence>
<feature type="transmembrane region" description="Helical" evidence="1">
    <location>
        <begin position="111"/>
        <end position="130"/>
    </location>
</feature>
<sequence length="177" mass="18825">MATGWVIFMVARGTIVSGEVGRFAIFLTTIMAVQSRGATEQVISRIQGSDDMSGIPAIAWVMFAADVVLPVLATMIFYRRSRPAAGSTVAGTPGSDSQDARRAGYKAALHLARVDLIGVSGVALVCMIVLRSNPSGLILTESVLFGCCLVSLAFNIWHSRRVARQAASTPDRPGRGW</sequence>
<dbReference type="EMBL" id="OMOH01000003">
    <property type="protein sequence ID" value="SPF67957.1"/>
    <property type="molecule type" value="Genomic_DNA"/>
</dbReference>
<proteinExistence type="predicted"/>
<feature type="transmembrane region" description="Helical" evidence="1">
    <location>
        <begin position="136"/>
        <end position="157"/>
    </location>
</feature>
<evidence type="ECO:0000256" key="1">
    <source>
        <dbReference type="SAM" id="Phobius"/>
    </source>
</evidence>
<reference evidence="3" key="1">
    <citation type="submission" date="2018-02" db="EMBL/GenBank/DDBJ databases">
        <authorList>
            <person name="Hornung B."/>
        </authorList>
    </citation>
    <scope>NUCLEOTIDE SEQUENCE [LARGE SCALE GENOMIC DNA]</scope>
</reference>
<gene>
    <name evidence="2" type="ORF">PROPJV5_0913</name>
</gene>
<organism evidence="2 3">
    <name type="scientific">Propionibacterium ruminifibrarum</name>
    <dbReference type="NCBI Taxonomy" id="1962131"/>
    <lineage>
        <taxon>Bacteria</taxon>
        <taxon>Bacillati</taxon>
        <taxon>Actinomycetota</taxon>
        <taxon>Actinomycetes</taxon>
        <taxon>Propionibacteriales</taxon>
        <taxon>Propionibacteriaceae</taxon>
        <taxon>Propionibacterium</taxon>
    </lineage>
</organism>
<feature type="transmembrane region" description="Helical" evidence="1">
    <location>
        <begin position="57"/>
        <end position="78"/>
    </location>
</feature>
<name>A0A375I3H9_9ACTN</name>
<keyword evidence="1" id="KW-0472">Membrane</keyword>
<keyword evidence="3" id="KW-1185">Reference proteome</keyword>
<keyword evidence="1" id="KW-0812">Transmembrane</keyword>
<protein>
    <submittedName>
        <fullName evidence="2">Uncharacterized protein</fullName>
    </submittedName>
</protein>
<dbReference type="Proteomes" id="UP000265962">
    <property type="component" value="Unassembled WGS sequence"/>
</dbReference>